<dbReference type="SUPFAM" id="SSF53474">
    <property type="entry name" value="alpha/beta-Hydrolases"/>
    <property type="match status" value="1"/>
</dbReference>
<feature type="chain" id="PRO_5043875509" description="Carboxylesterase type B domain-containing protein" evidence="1">
    <location>
        <begin position="28"/>
        <end position="567"/>
    </location>
</feature>
<dbReference type="Proteomes" id="UP001497497">
    <property type="component" value="Unassembled WGS sequence"/>
</dbReference>
<keyword evidence="1" id="KW-0732">Signal</keyword>
<dbReference type="InterPro" id="IPR002018">
    <property type="entry name" value="CarbesteraseB"/>
</dbReference>
<dbReference type="InterPro" id="IPR050309">
    <property type="entry name" value="Type-B_Carboxylest/Lipase"/>
</dbReference>
<dbReference type="Pfam" id="PF00135">
    <property type="entry name" value="COesterase"/>
    <property type="match status" value="1"/>
</dbReference>
<comment type="caution">
    <text evidence="3">The sequence shown here is derived from an EMBL/GenBank/DDBJ whole genome shotgun (WGS) entry which is preliminary data.</text>
</comment>
<name>A0AAV2IG97_LYMST</name>
<proteinExistence type="predicted"/>
<dbReference type="EMBL" id="CAXITT010000678">
    <property type="protein sequence ID" value="CAL1545122.1"/>
    <property type="molecule type" value="Genomic_DNA"/>
</dbReference>
<dbReference type="AlphaFoldDB" id="A0AAV2IG97"/>
<dbReference type="InterPro" id="IPR019819">
    <property type="entry name" value="Carboxylesterase_B_CS"/>
</dbReference>
<keyword evidence="4" id="KW-1185">Reference proteome</keyword>
<evidence type="ECO:0000313" key="4">
    <source>
        <dbReference type="Proteomes" id="UP001497497"/>
    </source>
</evidence>
<gene>
    <name evidence="3" type="ORF">GSLYS_00018605001</name>
</gene>
<dbReference type="PANTHER" id="PTHR11559">
    <property type="entry name" value="CARBOXYLESTERASE"/>
    <property type="match status" value="1"/>
</dbReference>
<reference evidence="3 4" key="1">
    <citation type="submission" date="2024-04" db="EMBL/GenBank/DDBJ databases">
        <authorList>
            <consortium name="Genoscope - CEA"/>
            <person name="William W."/>
        </authorList>
    </citation>
    <scope>NUCLEOTIDE SEQUENCE [LARGE SCALE GENOMIC DNA]</scope>
</reference>
<protein>
    <recommendedName>
        <fullName evidence="2">Carboxylesterase type B domain-containing protein</fullName>
    </recommendedName>
</protein>
<dbReference type="InterPro" id="IPR029058">
    <property type="entry name" value="AB_hydrolase_fold"/>
</dbReference>
<dbReference type="PROSITE" id="PS00941">
    <property type="entry name" value="CARBOXYLESTERASE_B_2"/>
    <property type="match status" value="1"/>
</dbReference>
<evidence type="ECO:0000259" key="2">
    <source>
        <dbReference type="Pfam" id="PF00135"/>
    </source>
</evidence>
<accession>A0AAV2IG97</accession>
<feature type="signal peptide" evidence="1">
    <location>
        <begin position="1"/>
        <end position="27"/>
    </location>
</feature>
<evidence type="ECO:0000256" key="1">
    <source>
        <dbReference type="SAM" id="SignalP"/>
    </source>
</evidence>
<evidence type="ECO:0000313" key="3">
    <source>
        <dbReference type="EMBL" id="CAL1545122.1"/>
    </source>
</evidence>
<feature type="domain" description="Carboxylesterase type B" evidence="2">
    <location>
        <begin position="34"/>
        <end position="537"/>
    </location>
</feature>
<dbReference type="Gene3D" id="3.40.50.1820">
    <property type="entry name" value="alpha/beta hydrolase"/>
    <property type="match status" value="1"/>
</dbReference>
<organism evidence="3 4">
    <name type="scientific">Lymnaea stagnalis</name>
    <name type="common">Great pond snail</name>
    <name type="synonym">Helix stagnalis</name>
    <dbReference type="NCBI Taxonomy" id="6523"/>
    <lineage>
        <taxon>Eukaryota</taxon>
        <taxon>Metazoa</taxon>
        <taxon>Spiralia</taxon>
        <taxon>Lophotrochozoa</taxon>
        <taxon>Mollusca</taxon>
        <taxon>Gastropoda</taxon>
        <taxon>Heterobranchia</taxon>
        <taxon>Euthyneura</taxon>
        <taxon>Panpulmonata</taxon>
        <taxon>Hygrophila</taxon>
        <taxon>Lymnaeoidea</taxon>
        <taxon>Lymnaeidae</taxon>
        <taxon>Lymnaea</taxon>
    </lineage>
</organism>
<sequence>MHFSTRMTLIIIVTTVCLHLAVIKTHGYVNNIEVRSPAGTFQAIALISQQGHQYTAFLGIPYAIPPLGELRFSKPKPYPVIQEIFEATKFGPICLQPKGVDLGSPGQEDCLYLNVFIPFTNKSSPDVNLKKVFVFIHGGSYFMGSANEHVPGDLVAMGDVIVVTFNYRLSWLGFLKGDSPELPGNQGLWDQLLALTWVKNNIRSFGGDPDDITVGGNSMGGESVSALSIMKPAQTLFSKGLIMSGTMFTCPSTPGSSDVLLELLTDRVGCKSDPGGPRNVSEIVRCLRDLPAESFILPLEGQYTNKFTTIDGELFPAPITTLVEDLSYLKSVGFYDRDYIVSLTSNEGAIEFFGPFDLQINPDEIDADFFSKRFRIPLRIASQMLKLYKNPGFYKYNSGYDAVADPVMVIPTFKFLESFAANRQEDVKGKSYFLWFDHSPTFMPLTIQGMVHGLDLTYLFDLQPKEILHFYYGLQVDKGFEPEDYDLKNLYNAMLTDFMKKGDPGLSLKQKFDITWPPFDLEAEPYLCYGPTPSVRHRPIFKRRQLWLQFLPYLLSEHSQEKLKEEL</sequence>